<dbReference type="PRINTS" id="PR00040">
    <property type="entry name" value="HTHMERR"/>
</dbReference>
<protein>
    <recommendedName>
        <fullName evidence="4">HTH merR-type domain-containing protein</fullName>
    </recommendedName>
</protein>
<evidence type="ECO:0000313" key="6">
    <source>
        <dbReference type="Proteomes" id="UP001500457"/>
    </source>
</evidence>
<dbReference type="InterPro" id="IPR000551">
    <property type="entry name" value="MerR-type_HTH_dom"/>
</dbReference>
<keyword evidence="1" id="KW-0805">Transcription regulation</keyword>
<keyword evidence="2" id="KW-0238">DNA-binding</keyword>
<dbReference type="PANTHER" id="PTHR30204">
    <property type="entry name" value="REDOX-CYCLING DRUG-SENSING TRANSCRIPTIONAL ACTIVATOR SOXR"/>
    <property type="match status" value="1"/>
</dbReference>
<sequence length="274" mass="29899">MGFRSGWLLGLTFNPTHRPSVSGMDGLKVSELASRADVPASTVRYYEQEGLLPARRSSSGYRLYDEVAIDRLAFIGTAKSLGLPLPEIRRLLEPWQHGQCSDVQDELLPLVEQRITETRDRVQELTAFADRLLRAQAQLEAIERQGPCDPSCAFLGRAESVVGPALGTLSLADPSSPEVIACSLDAGDREERAEHWRAVLTAVVDRAAIPGGVQLTFDRTRLELAELAEVAGSEAECCTFFDLTLHIGPPVRLDARAPDDALVLVHELFGEPAT</sequence>
<dbReference type="EMBL" id="BAABHQ010000027">
    <property type="protein sequence ID" value="GAA4894995.1"/>
    <property type="molecule type" value="Genomic_DNA"/>
</dbReference>
<evidence type="ECO:0000256" key="1">
    <source>
        <dbReference type="ARBA" id="ARBA00023015"/>
    </source>
</evidence>
<organism evidence="5 6">
    <name type="scientific">Actinomycetospora straminea</name>
    <dbReference type="NCBI Taxonomy" id="663607"/>
    <lineage>
        <taxon>Bacteria</taxon>
        <taxon>Bacillati</taxon>
        <taxon>Actinomycetota</taxon>
        <taxon>Actinomycetes</taxon>
        <taxon>Pseudonocardiales</taxon>
        <taxon>Pseudonocardiaceae</taxon>
        <taxon>Actinomycetospora</taxon>
    </lineage>
</organism>
<comment type="caution">
    <text evidence="5">The sequence shown here is derived from an EMBL/GenBank/DDBJ whole genome shotgun (WGS) entry which is preliminary data.</text>
</comment>
<feature type="domain" description="HTH merR-type" evidence="4">
    <location>
        <begin position="26"/>
        <end position="94"/>
    </location>
</feature>
<evidence type="ECO:0000256" key="2">
    <source>
        <dbReference type="ARBA" id="ARBA00023125"/>
    </source>
</evidence>
<gene>
    <name evidence="5" type="ORF">GCM10023203_56550</name>
</gene>
<dbReference type="PANTHER" id="PTHR30204:SF94">
    <property type="entry name" value="HEAVY METAL-DEPENDENT TRANSCRIPTIONAL REGULATOR HI_0293-RELATED"/>
    <property type="match status" value="1"/>
</dbReference>
<reference evidence="6" key="1">
    <citation type="journal article" date="2019" name="Int. J. Syst. Evol. Microbiol.">
        <title>The Global Catalogue of Microorganisms (GCM) 10K type strain sequencing project: providing services to taxonomists for standard genome sequencing and annotation.</title>
        <authorList>
            <consortium name="The Broad Institute Genomics Platform"/>
            <consortium name="The Broad Institute Genome Sequencing Center for Infectious Disease"/>
            <person name="Wu L."/>
            <person name="Ma J."/>
        </authorList>
    </citation>
    <scope>NUCLEOTIDE SEQUENCE [LARGE SCALE GENOMIC DNA]</scope>
    <source>
        <strain evidence="6">JCM 17983</strain>
    </source>
</reference>
<dbReference type="Pfam" id="PF13411">
    <property type="entry name" value="MerR_1"/>
    <property type="match status" value="1"/>
</dbReference>
<evidence type="ECO:0000259" key="4">
    <source>
        <dbReference type="PROSITE" id="PS50937"/>
    </source>
</evidence>
<dbReference type="InterPro" id="IPR009061">
    <property type="entry name" value="DNA-bd_dom_put_sf"/>
</dbReference>
<dbReference type="SUPFAM" id="SSF46955">
    <property type="entry name" value="Putative DNA-binding domain"/>
    <property type="match status" value="1"/>
</dbReference>
<dbReference type="SMART" id="SM00422">
    <property type="entry name" value="HTH_MERR"/>
    <property type="match status" value="1"/>
</dbReference>
<keyword evidence="3" id="KW-0804">Transcription</keyword>
<dbReference type="Proteomes" id="UP001500457">
    <property type="component" value="Unassembled WGS sequence"/>
</dbReference>
<evidence type="ECO:0000256" key="3">
    <source>
        <dbReference type="ARBA" id="ARBA00023163"/>
    </source>
</evidence>
<accession>A0ABP9FFG2</accession>
<dbReference type="PROSITE" id="PS50937">
    <property type="entry name" value="HTH_MERR_2"/>
    <property type="match status" value="1"/>
</dbReference>
<proteinExistence type="predicted"/>
<name>A0ABP9FFG2_9PSEU</name>
<keyword evidence="6" id="KW-1185">Reference proteome</keyword>
<evidence type="ECO:0000313" key="5">
    <source>
        <dbReference type="EMBL" id="GAA4894995.1"/>
    </source>
</evidence>
<dbReference type="InterPro" id="IPR047057">
    <property type="entry name" value="MerR_fam"/>
</dbReference>
<dbReference type="Gene3D" id="1.10.1660.10">
    <property type="match status" value="1"/>
</dbReference>